<sequence>MATERGEGYERFVGRWEEARHRQAFADPSFAYFIGQKDGVPAGFVLVEFWGAANRKALVRRIAVRQPGQGHGRRMLAAVVSRIFDETDAHRVWLGLFPENLRARRTYQAVGFQAEGVERSSVYMNGEFRDQLIMAVLRPEWEAIRLAGASRLE</sequence>
<gene>
    <name evidence="2" type="ORF">SAMN05216548_104161</name>
</gene>
<dbReference type="AlphaFoldDB" id="A0A1H9FMM3"/>
<dbReference type="PANTHER" id="PTHR43441">
    <property type="entry name" value="RIBOSOMAL-PROTEIN-SERINE ACETYLTRANSFERASE"/>
    <property type="match status" value="1"/>
</dbReference>
<dbReference type="Pfam" id="PF00583">
    <property type="entry name" value="Acetyltransf_1"/>
    <property type="match status" value="1"/>
</dbReference>
<evidence type="ECO:0000313" key="3">
    <source>
        <dbReference type="Proteomes" id="UP000199647"/>
    </source>
</evidence>
<dbReference type="EMBL" id="FOFG01000004">
    <property type="protein sequence ID" value="SEQ39201.1"/>
    <property type="molecule type" value="Genomic_DNA"/>
</dbReference>
<dbReference type="InterPro" id="IPR051908">
    <property type="entry name" value="Ribosomal_N-acetyltransferase"/>
</dbReference>
<dbReference type="Gene3D" id="3.40.630.30">
    <property type="match status" value="1"/>
</dbReference>
<accession>A0A1H9FMM3</accession>
<dbReference type="InterPro" id="IPR000182">
    <property type="entry name" value="GNAT_dom"/>
</dbReference>
<proteinExistence type="predicted"/>
<reference evidence="2 3" key="1">
    <citation type="submission" date="2016-10" db="EMBL/GenBank/DDBJ databases">
        <authorList>
            <person name="de Groot N.N."/>
        </authorList>
    </citation>
    <scope>NUCLEOTIDE SEQUENCE [LARGE SCALE GENOMIC DNA]</scope>
    <source>
        <strain evidence="2 3">A52C2</strain>
    </source>
</reference>
<dbReference type="GO" id="GO:0008999">
    <property type="term" value="F:protein-N-terminal-alanine acetyltransferase activity"/>
    <property type="evidence" value="ECO:0007669"/>
    <property type="project" value="TreeGrafter"/>
</dbReference>
<dbReference type="PROSITE" id="PS51186">
    <property type="entry name" value="GNAT"/>
    <property type="match status" value="1"/>
</dbReference>
<dbReference type="GO" id="GO:0005737">
    <property type="term" value="C:cytoplasm"/>
    <property type="evidence" value="ECO:0007669"/>
    <property type="project" value="TreeGrafter"/>
</dbReference>
<dbReference type="SUPFAM" id="SSF55729">
    <property type="entry name" value="Acyl-CoA N-acyltransferases (Nat)"/>
    <property type="match status" value="1"/>
</dbReference>
<name>A0A1H9FMM3_9HYPH</name>
<keyword evidence="2" id="KW-0808">Transferase</keyword>
<dbReference type="CDD" id="cd04301">
    <property type="entry name" value="NAT_SF"/>
    <property type="match status" value="1"/>
</dbReference>
<protein>
    <submittedName>
        <fullName evidence="2">Acetyltransferase (GNAT) family protein</fullName>
    </submittedName>
</protein>
<organism evidence="2 3">
    <name type="scientific">Faunimonas pinastri</name>
    <dbReference type="NCBI Taxonomy" id="1855383"/>
    <lineage>
        <taxon>Bacteria</taxon>
        <taxon>Pseudomonadati</taxon>
        <taxon>Pseudomonadota</taxon>
        <taxon>Alphaproteobacteria</taxon>
        <taxon>Hyphomicrobiales</taxon>
        <taxon>Afifellaceae</taxon>
        <taxon>Faunimonas</taxon>
    </lineage>
</organism>
<dbReference type="Proteomes" id="UP000199647">
    <property type="component" value="Unassembled WGS sequence"/>
</dbReference>
<evidence type="ECO:0000313" key="2">
    <source>
        <dbReference type="EMBL" id="SEQ39201.1"/>
    </source>
</evidence>
<dbReference type="GO" id="GO:1990189">
    <property type="term" value="F:protein N-terminal-serine acetyltransferase activity"/>
    <property type="evidence" value="ECO:0007669"/>
    <property type="project" value="TreeGrafter"/>
</dbReference>
<keyword evidence="3" id="KW-1185">Reference proteome</keyword>
<dbReference type="STRING" id="1855383.SAMN05216548_104161"/>
<dbReference type="PANTHER" id="PTHR43441:SF11">
    <property type="entry name" value="RIBOSOMAL-PROTEIN-SERINE ACETYLTRANSFERASE"/>
    <property type="match status" value="1"/>
</dbReference>
<dbReference type="InterPro" id="IPR016181">
    <property type="entry name" value="Acyl_CoA_acyltransferase"/>
</dbReference>
<evidence type="ECO:0000259" key="1">
    <source>
        <dbReference type="PROSITE" id="PS51186"/>
    </source>
</evidence>
<feature type="domain" description="N-acetyltransferase" evidence="1">
    <location>
        <begin position="1"/>
        <end position="139"/>
    </location>
</feature>